<feature type="domain" description="Globin-sensor" evidence="2">
    <location>
        <begin position="181"/>
        <end position="358"/>
    </location>
</feature>
<organism evidence="3 4">
    <name type="scientific">Coleophoma cylindrospora</name>
    <dbReference type="NCBI Taxonomy" id="1849047"/>
    <lineage>
        <taxon>Eukaryota</taxon>
        <taxon>Fungi</taxon>
        <taxon>Dikarya</taxon>
        <taxon>Ascomycota</taxon>
        <taxon>Pezizomycotina</taxon>
        <taxon>Leotiomycetes</taxon>
        <taxon>Helotiales</taxon>
        <taxon>Dermateaceae</taxon>
        <taxon>Coleophoma</taxon>
    </lineage>
</organism>
<dbReference type="OrthoDB" id="10027058at2759"/>
<evidence type="ECO:0000313" key="3">
    <source>
        <dbReference type="EMBL" id="RDW84319.1"/>
    </source>
</evidence>
<dbReference type="PANTHER" id="PTHR42071:SF1">
    <property type="entry name" value="GLOBIN-SENSOR DOMAIN-CONTAINING PROTEIN"/>
    <property type="match status" value="1"/>
</dbReference>
<reference evidence="3 4" key="1">
    <citation type="journal article" date="2018" name="IMA Fungus">
        <title>IMA Genome-F 9: Draft genome sequence of Annulohypoxylon stygium, Aspergillus mulundensis, Berkeleyomyces basicola (syn. Thielaviopsis basicola), Ceratocystis smalleyi, two Cercospora beticola strains, Coleophoma cylindrospora, Fusarium fracticaudum, Phialophora cf. hyalina, and Morchella septimelata.</title>
        <authorList>
            <person name="Wingfield B.D."/>
            <person name="Bills G.F."/>
            <person name="Dong Y."/>
            <person name="Huang W."/>
            <person name="Nel W.J."/>
            <person name="Swalarsk-Parry B.S."/>
            <person name="Vaghefi N."/>
            <person name="Wilken P.M."/>
            <person name="An Z."/>
            <person name="de Beer Z.W."/>
            <person name="De Vos L."/>
            <person name="Chen L."/>
            <person name="Duong T.A."/>
            <person name="Gao Y."/>
            <person name="Hammerbacher A."/>
            <person name="Kikkert J.R."/>
            <person name="Li Y."/>
            <person name="Li H."/>
            <person name="Li K."/>
            <person name="Li Q."/>
            <person name="Liu X."/>
            <person name="Ma X."/>
            <person name="Naidoo K."/>
            <person name="Pethybridge S.J."/>
            <person name="Sun J."/>
            <person name="Steenkamp E.T."/>
            <person name="van der Nest M.A."/>
            <person name="van Wyk S."/>
            <person name="Wingfield M.J."/>
            <person name="Xiong C."/>
            <person name="Yue Q."/>
            <person name="Zhang X."/>
        </authorList>
    </citation>
    <scope>NUCLEOTIDE SEQUENCE [LARGE SCALE GENOMIC DNA]</scope>
    <source>
        <strain evidence="3 4">BP6252</strain>
    </source>
</reference>
<feature type="region of interest" description="Disordered" evidence="1">
    <location>
        <begin position="382"/>
        <end position="404"/>
    </location>
</feature>
<evidence type="ECO:0000259" key="2">
    <source>
        <dbReference type="Pfam" id="PF11563"/>
    </source>
</evidence>
<dbReference type="EMBL" id="PDLM01000002">
    <property type="protein sequence ID" value="RDW84319.1"/>
    <property type="molecule type" value="Genomic_DNA"/>
</dbReference>
<protein>
    <recommendedName>
        <fullName evidence="2">Globin-sensor domain-containing protein</fullName>
    </recommendedName>
</protein>
<feature type="region of interest" description="Disordered" evidence="1">
    <location>
        <begin position="1"/>
        <end position="31"/>
    </location>
</feature>
<dbReference type="InterPro" id="IPR044398">
    <property type="entry name" value="Globin-sensor_dom"/>
</dbReference>
<gene>
    <name evidence="3" type="ORF">BP6252_01909</name>
</gene>
<feature type="compositionally biased region" description="Basic and acidic residues" evidence="1">
    <location>
        <begin position="22"/>
        <end position="31"/>
    </location>
</feature>
<feature type="compositionally biased region" description="Basic and acidic residues" evidence="1">
    <location>
        <begin position="1"/>
        <end position="13"/>
    </location>
</feature>
<keyword evidence="4" id="KW-1185">Reference proteome</keyword>
<dbReference type="InterPro" id="IPR012292">
    <property type="entry name" value="Globin/Proto"/>
</dbReference>
<evidence type="ECO:0000256" key="1">
    <source>
        <dbReference type="SAM" id="MobiDB-lite"/>
    </source>
</evidence>
<name>A0A3D8SDC3_9HELO</name>
<dbReference type="Proteomes" id="UP000256645">
    <property type="component" value="Unassembled WGS sequence"/>
</dbReference>
<dbReference type="GO" id="GO:0019825">
    <property type="term" value="F:oxygen binding"/>
    <property type="evidence" value="ECO:0007669"/>
    <property type="project" value="InterPro"/>
</dbReference>
<comment type="caution">
    <text evidence="3">The sequence shown here is derived from an EMBL/GenBank/DDBJ whole genome shotgun (WGS) entry which is preliminary data.</text>
</comment>
<evidence type="ECO:0000313" key="4">
    <source>
        <dbReference type="Proteomes" id="UP000256645"/>
    </source>
</evidence>
<proteinExistence type="predicted"/>
<dbReference type="Gene3D" id="1.10.490.10">
    <property type="entry name" value="Globins"/>
    <property type="match status" value="1"/>
</dbReference>
<accession>A0A3D8SDC3</accession>
<dbReference type="Pfam" id="PF11563">
    <property type="entry name" value="Protoglobin"/>
    <property type="match status" value="1"/>
</dbReference>
<dbReference type="GO" id="GO:0020037">
    <property type="term" value="F:heme binding"/>
    <property type="evidence" value="ECO:0007669"/>
    <property type="project" value="InterPro"/>
</dbReference>
<dbReference type="AlphaFoldDB" id="A0A3D8SDC3"/>
<sequence>MAGRQERAREHSASTRGQLKRTMPEHHERHNDRQQYFLSLYRRPSDSPCLPGLALARGRRRHGALGSAASPWICPAPPVVAASRVSCQPASPDFQSHDLPAAASHRTVAAQMSHEANSAKAHAISLPAFRYDTSPANSFTTEPTCTCTPRASVSLLFHRHKMSTKRPIKHIDRAELYTSLDRRIEYLHDFLDFGSRDIEALVTGAKYIKALVPAIVNIVYKKLLQYDITARAFTTRSTSFEGPLDEAPDENSPQILHRKMFLRAYLNKLCTDPSKMEFWEYLDKVGMMHVGLGRAHPLHIEYIHLGVCLSFIQDILTEAIFSHPRLHSSRKIALIKALGKVIWIQNDLFAKWQIRDGSEFAVEEEDIVIEGEGYLHGKKVLESSDEELEGPTTPTATAPSGCPFSGVSLTKDEEELKVKEDDPPVQNT</sequence>
<dbReference type="PANTHER" id="PTHR42071">
    <property type="entry name" value="PROTOGLOBIN DOMAIN-CONTAINING PROTEIN"/>
    <property type="match status" value="1"/>
</dbReference>